<dbReference type="AlphaFoldDB" id="A0A443HL97"/>
<dbReference type="GO" id="GO:0000981">
    <property type="term" value="F:DNA-binding transcription factor activity, RNA polymerase II-specific"/>
    <property type="evidence" value="ECO:0007669"/>
    <property type="project" value="InterPro"/>
</dbReference>
<dbReference type="GO" id="GO:0006351">
    <property type="term" value="P:DNA-templated transcription"/>
    <property type="evidence" value="ECO:0007669"/>
    <property type="project" value="InterPro"/>
</dbReference>
<dbReference type="VEuPathDB" id="FungiDB:C8Q69DRAFT_83117"/>
<dbReference type="GO" id="GO:0005634">
    <property type="term" value="C:nucleus"/>
    <property type="evidence" value="ECO:0007669"/>
    <property type="project" value="UniProtKB-SubCell"/>
</dbReference>
<feature type="region of interest" description="Disordered" evidence="7">
    <location>
        <begin position="1"/>
        <end position="41"/>
    </location>
</feature>
<evidence type="ECO:0000256" key="2">
    <source>
        <dbReference type="ARBA" id="ARBA00022723"/>
    </source>
</evidence>
<gene>
    <name evidence="9" type="ORF">C8Q69DRAFT_83117</name>
</gene>
<dbReference type="STRING" id="264951.A0A443HL97"/>
<protein>
    <recommendedName>
        <fullName evidence="8">Zn(2)-C6 fungal-type domain-containing protein</fullName>
    </recommendedName>
</protein>
<dbReference type="Proteomes" id="UP000283841">
    <property type="component" value="Unassembled WGS sequence"/>
</dbReference>
<keyword evidence="5" id="KW-0804">Transcription</keyword>
<proteinExistence type="predicted"/>
<comment type="subcellular location">
    <subcellularLocation>
        <location evidence="1">Nucleus</location>
    </subcellularLocation>
</comment>
<dbReference type="InterPro" id="IPR001138">
    <property type="entry name" value="Zn2Cys6_DnaBD"/>
</dbReference>
<dbReference type="GeneID" id="39603362"/>
<reference evidence="9 10" key="1">
    <citation type="journal article" date="2018" name="Front. Microbiol.">
        <title>Genomic and genetic insights into a cosmopolitan fungus, Paecilomyces variotii (Eurotiales).</title>
        <authorList>
            <person name="Urquhart A.S."/>
            <person name="Mondo S.J."/>
            <person name="Makela M.R."/>
            <person name="Hane J.K."/>
            <person name="Wiebenga A."/>
            <person name="He G."/>
            <person name="Mihaltcheva S."/>
            <person name="Pangilinan J."/>
            <person name="Lipzen A."/>
            <person name="Barry K."/>
            <person name="de Vries R.P."/>
            <person name="Grigoriev I.V."/>
            <person name="Idnurm A."/>
        </authorList>
    </citation>
    <scope>NUCLEOTIDE SEQUENCE [LARGE SCALE GENOMIC DNA]</scope>
    <source>
        <strain evidence="9 10">CBS 101075</strain>
    </source>
</reference>
<evidence type="ECO:0000256" key="7">
    <source>
        <dbReference type="SAM" id="MobiDB-lite"/>
    </source>
</evidence>
<dbReference type="PROSITE" id="PS00463">
    <property type="entry name" value="ZN2_CY6_FUNGAL_1"/>
    <property type="match status" value="1"/>
</dbReference>
<evidence type="ECO:0000313" key="10">
    <source>
        <dbReference type="Proteomes" id="UP000283841"/>
    </source>
</evidence>
<evidence type="ECO:0000256" key="1">
    <source>
        <dbReference type="ARBA" id="ARBA00004123"/>
    </source>
</evidence>
<evidence type="ECO:0000256" key="5">
    <source>
        <dbReference type="ARBA" id="ARBA00023163"/>
    </source>
</evidence>
<dbReference type="SMART" id="SM00066">
    <property type="entry name" value="GAL4"/>
    <property type="match status" value="1"/>
</dbReference>
<dbReference type="CDD" id="cd00067">
    <property type="entry name" value="GAL4"/>
    <property type="match status" value="1"/>
</dbReference>
<evidence type="ECO:0000256" key="4">
    <source>
        <dbReference type="ARBA" id="ARBA00023125"/>
    </source>
</evidence>
<dbReference type="Pfam" id="PF04082">
    <property type="entry name" value="Fungal_trans"/>
    <property type="match status" value="1"/>
</dbReference>
<name>A0A443HL97_BYSSP</name>
<dbReference type="Gene3D" id="4.10.240.10">
    <property type="entry name" value="Zn(2)-C6 fungal-type DNA-binding domain"/>
    <property type="match status" value="1"/>
</dbReference>
<evidence type="ECO:0000259" key="8">
    <source>
        <dbReference type="PROSITE" id="PS50048"/>
    </source>
</evidence>
<evidence type="ECO:0000256" key="3">
    <source>
        <dbReference type="ARBA" id="ARBA00023015"/>
    </source>
</evidence>
<dbReference type="PANTHER" id="PTHR31001:SF90">
    <property type="entry name" value="CENTROMERE DNA-BINDING PROTEIN COMPLEX CBF3 SUBUNIT B"/>
    <property type="match status" value="1"/>
</dbReference>
<evidence type="ECO:0000313" key="9">
    <source>
        <dbReference type="EMBL" id="RWQ92587.1"/>
    </source>
</evidence>
<dbReference type="GO" id="GO:0003677">
    <property type="term" value="F:DNA binding"/>
    <property type="evidence" value="ECO:0007669"/>
    <property type="project" value="UniProtKB-KW"/>
</dbReference>
<accession>A0A443HL97</accession>
<dbReference type="PANTHER" id="PTHR31001">
    <property type="entry name" value="UNCHARACTERIZED TRANSCRIPTIONAL REGULATORY PROTEIN"/>
    <property type="match status" value="1"/>
</dbReference>
<keyword evidence="10" id="KW-1185">Reference proteome</keyword>
<dbReference type="InterPro" id="IPR036864">
    <property type="entry name" value="Zn2-C6_fun-type_DNA-bd_sf"/>
</dbReference>
<dbReference type="RefSeq" id="XP_028482232.1">
    <property type="nucleotide sequence ID" value="XM_028634085.1"/>
</dbReference>
<dbReference type="InterPro" id="IPR007219">
    <property type="entry name" value="XnlR_reg_dom"/>
</dbReference>
<dbReference type="CDD" id="cd12148">
    <property type="entry name" value="fungal_TF_MHR"/>
    <property type="match status" value="1"/>
</dbReference>
<keyword evidence="2" id="KW-0479">Metal-binding</keyword>
<keyword evidence="3" id="KW-0805">Transcription regulation</keyword>
<keyword evidence="6" id="KW-0539">Nucleus</keyword>
<dbReference type="GO" id="GO:0008270">
    <property type="term" value="F:zinc ion binding"/>
    <property type="evidence" value="ECO:0007669"/>
    <property type="project" value="InterPro"/>
</dbReference>
<dbReference type="SUPFAM" id="SSF57701">
    <property type="entry name" value="Zn2/Cys6 DNA-binding domain"/>
    <property type="match status" value="1"/>
</dbReference>
<dbReference type="SMART" id="SM00906">
    <property type="entry name" value="Fungal_trans"/>
    <property type="match status" value="1"/>
</dbReference>
<organism evidence="9 10">
    <name type="scientific">Byssochlamys spectabilis</name>
    <name type="common">Paecilomyces variotii</name>
    <dbReference type="NCBI Taxonomy" id="264951"/>
    <lineage>
        <taxon>Eukaryota</taxon>
        <taxon>Fungi</taxon>
        <taxon>Dikarya</taxon>
        <taxon>Ascomycota</taxon>
        <taxon>Pezizomycotina</taxon>
        <taxon>Eurotiomycetes</taxon>
        <taxon>Eurotiomycetidae</taxon>
        <taxon>Eurotiales</taxon>
        <taxon>Thermoascaceae</taxon>
        <taxon>Paecilomyces</taxon>
    </lineage>
</organism>
<dbReference type="EMBL" id="RCNU01000012">
    <property type="protein sequence ID" value="RWQ92587.1"/>
    <property type="molecule type" value="Genomic_DNA"/>
</dbReference>
<evidence type="ECO:0000256" key="6">
    <source>
        <dbReference type="ARBA" id="ARBA00023242"/>
    </source>
</evidence>
<feature type="domain" description="Zn(2)-C6 fungal-type" evidence="8">
    <location>
        <begin position="47"/>
        <end position="78"/>
    </location>
</feature>
<keyword evidence="4" id="KW-0238">DNA-binding</keyword>
<sequence length="754" mass="85673">MMVRVLPSPPDTTGSIGSPPPGPTSPSRPTSVKAPHRKRTTNRRTLSCLPCRQHKLRCDRHVPCHTCSRYRREDQCRQHPAPSAVLKDRVPGLRRSRALVAAEPSASQSPKDIDQDPQARPLQGLIADRAADNTVNSNLAHTRCREQTQKQGSTGRVQMSRFAEHWRQFMQSSSSGSQNIYSLESSGYVPAVLFHPQLLSGCMLSSFNQVPRDPIDTKLFWKTHLAAALPSQNQCDLLMCYYMENSNWLYQAIHVPSFRHQYSQFWTTNVDDIDLIWLSLLFTIISISALHIPFELVEAIGFEPSKIRSLAHTWHSASRQALHAGEFESKPNLMQLQTFIATQLYWLSTKNIEAMNSALGQAVRNAQALGLDKGTPGVNCLDTELRRRAWWDLWCCDTFQSLCLDRTPLIHTAASKVPLPLNCNDHDITETAVKPRPMEEPTDMSATICRAEAFKILRKIYVSDGDYVSSYDYIRAIDGEMQQLVDCFPLYFRTNSEASTRHLSSLDHIAWQHCVLHISICMQRIRMNRQFLHARIGESWGICARAAQRMLDVYRSMREPDVERFRRSQKYLAQGYQIYTAAITLAAFLLVERSFPDFSPDLMRKDIEMVISDLELKDIGSIVADGLRVLRKMLDMIDQRESRDPQARESLVREIAIVFGGEQPTRKYLKRCDIGYVLNASQRTDEDISAQARSGTLQEHDDLQTTRGDVVGLESNLSESQYQNQSVSQEFDLALDMLDSGQFDFLLADMIIPS</sequence>
<dbReference type="InterPro" id="IPR050613">
    <property type="entry name" value="Sec_Metabolite_Reg"/>
</dbReference>
<comment type="caution">
    <text evidence="9">The sequence shown here is derived from an EMBL/GenBank/DDBJ whole genome shotgun (WGS) entry which is preliminary data.</text>
</comment>
<dbReference type="PROSITE" id="PS50048">
    <property type="entry name" value="ZN2_CY6_FUNGAL_2"/>
    <property type="match status" value="1"/>
</dbReference>